<dbReference type="OMA" id="YVEQVCF"/>
<dbReference type="Proteomes" id="UP000444721">
    <property type="component" value="Unassembled WGS sequence"/>
</dbReference>
<evidence type="ECO:0000313" key="4">
    <source>
        <dbReference type="Proteomes" id="UP000444721"/>
    </source>
</evidence>
<sequence length="1219" mass="136809">MALRFTLKPSKYFKKLKTALRLCSFVLRTFSLIMLFVLLGFFDCNVSNLATVTITSAGSSTVSQMAPLYRFSGTACTETINEIMMAISAVGVLALLILYPLSELILTNSNPQSKVPLIRDNSLVVMLVGEFAMFQLLASFLVPKQYSYASAAFNVILSLVSCGVVFYYIPFLRRYDNSLYFGTCCGKVGASIGSLISSAANMDSDSPTFDVLGGSFASMTLGLIVVLFVAGTCFMEVYLRFHAKKMRDYLMNSVVTSQTDLDLFEKHLLFGIEKAASSLFNDLEESKAIPSLNIFLKLSLKSGQRNVRGREYSDSDLCLAFIKGLAHQKSFNDISLLLLSALIIQVKWQGESNCSIFAQSLLRRALKQHPNIFNKLFIQERMKELETMSQTNNALFEASAQIETLEKNQAARLTLHRDFWKECANENINYDAIEKIIRSIYALKSECNRVTPVASSDYYNKYEVSGSAIPLDESLTEIGVETKDEGFELESAFDNPQMKKETIFRQALFNSRDHKIVSVALIVYFAIAFCIMIVSIALSVYYSQSVMSQIIPYVEQVCFPVTFPISIVRNIRATQNWVNVFYLFGYPWPSTNDGFPTVSKLFYVTDHVSQLTKAIDLFNRLIIASQSNAFSNDVYSDYSQNNYPFNSKCHLELPTQYVGNNSFSRTQTLLDQIAANSYFNPLTDYNFMFLWINRESAAAAYDSFCTSYLNRSFSLANISMNEFVIYLSTILGFFILLSILFFVYIYYELKYLRKVSRLFGSQIQKDVVGKIFQTLSKKAESVAVHQRKRFSVSKASAKYVLLPLFIFAVTCVVVCVALMFMESELNSIASSLAMSRIRLSIQAAASVDRASISVGETFTYFGASEITKSNSVLAPLFNRTVNFGDPLLWNTTNFDFLFTRLSRRTQELTKQFSSLIYGDPSQGLNPIIGQYPAVDMIITVGTNNCTDYIQKNNVTLTFTSNLLYCKGMEKVLADFVTLSSQVATDSRKAYLLQKESLANMTLLSPVKVAMQHYTVFRTAAPLLNKFASFIREFVKSSSQPSSTIVTVAGIFGILFTFACFMIDILGSSIYELFDESARAELKKRVDALVGKAKQMGEASSYVNSVEESTSIENEQVEVDCIRKNRTKFPGKFTFHCVKLEGRIGISIVVTFKDITLEKQRSENLLKNILPTAVANRLKTGGDSFIAEAINDVTCFLVFELGSVFEFILLFVFVCEMGRL</sequence>
<dbReference type="RefSeq" id="XP_044563408.1">
    <property type="nucleotide sequence ID" value="XM_044705718.1"/>
</dbReference>
<keyword evidence="1" id="KW-0812">Transmembrane</keyword>
<dbReference type="InterPro" id="IPR000014">
    <property type="entry name" value="PAS"/>
</dbReference>
<keyword evidence="1" id="KW-1133">Transmembrane helix</keyword>
<protein>
    <recommendedName>
        <fullName evidence="2">PAS domain-containing protein</fullName>
    </recommendedName>
</protein>
<feature type="transmembrane region" description="Helical" evidence="1">
    <location>
        <begin position="1192"/>
        <end position="1213"/>
    </location>
</feature>
<dbReference type="VEuPathDB" id="AmoebaDB:NfTy_041100"/>
<feature type="transmembrane region" description="Helical" evidence="1">
    <location>
        <begin position="178"/>
        <end position="196"/>
    </location>
</feature>
<organism evidence="3 4">
    <name type="scientific">Naegleria fowleri</name>
    <name type="common">Brain eating amoeba</name>
    <dbReference type="NCBI Taxonomy" id="5763"/>
    <lineage>
        <taxon>Eukaryota</taxon>
        <taxon>Discoba</taxon>
        <taxon>Heterolobosea</taxon>
        <taxon>Tetramitia</taxon>
        <taxon>Eutetramitia</taxon>
        <taxon>Vahlkampfiidae</taxon>
        <taxon>Naegleria</taxon>
    </lineage>
</organism>
<reference evidence="3 4" key="1">
    <citation type="journal article" date="2019" name="Sci. Rep.">
        <title>Nanopore sequencing improves the draft genome of the human pathogenic amoeba Naegleria fowleri.</title>
        <authorList>
            <person name="Liechti N."/>
            <person name="Schurch N."/>
            <person name="Bruggmann R."/>
            <person name="Wittwer M."/>
        </authorList>
    </citation>
    <scope>NUCLEOTIDE SEQUENCE [LARGE SCALE GENOMIC DNA]</scope>
    <source>
        <strain evidence="3 4">ATCC 30894</strain>
    </source>
</reference>
<dbReference type="EMBL" id="VFQX01000029">
    <property type="protein sequence ID" value="KAF0978695.1"/>
    <property type="molecule type" value="Genomic_DNA"/>
</dbReference>
<feature type="transmembrane region" description="Helical" evidence="1">
    <location>
        <begin position="123"/>
        <end position="142"/>
    </location>
</feature>
<accession>A0A6A5BZE3</accession>
<dbReference type="VEuPathDB" id="AmoebaDB:NF0100920"/>
<feature type="transmembrane region" description="Helical" evidence="1">
    <location>
        <begin position="516"/>
        <end position="542"/>
    </location>
</feature>
<dbReference type="AlphaFoldDB" id="A0A6A5BZE3"/>
<keyword evidence="1" id="KW-0472">Membrane</keyword>
<evidence type="ECO:0000256" key="1">
    <source>
        <dbReference type="SAM" id="Phobius"/>
    </source>
</evidence>
<feature type="transmembrane region" description="Helical" evidence="1">
    <location>
        <begin position="799"/>
        <end position="821"/>
    </location>
</feature>
<comment type="caution">
    <text evidence="3">The sequence shown here is derived from an EMBL/GenBank/DDBJ whole genome shotgun (WGS) entry which is preliminary data.</text>
</comment>
<dbReference type="VEuPathDB" id="AmoebaDB:FDP41_002515"/>
<feature type="transmembrane region" description="Helical" evidence="1">
    <location>
        <begin position="1044"/>
        <end position="1073"/>
    </location>
</feature>
<feature type="transmembrane region" description="Helical" evidence="1">
    <location>
        <begin position="83"/>
        <end position="102"/>
    </location>
</feature>
<evidence type="ECO:0000313" key="3">
    <source>
        <dbReference type="EMBL" id="KAF0978695.1"/>
    </source>
</evidence>
<dbReference type="Gene3D" id="6.10.250.780">
    <property type="match status" value="1"/>
</dbReference>
<feature type="transmembrane region" description="Helical" evidence="1">
    <location>
        <begin position="216"/>
        <end position="239"/>
    </location>
</feature>
<dbReference type="Pfam" id="PF13426">
    <property type="entry name" value="PAS_9"/>
    <property type="match status" value="1"/>
</dbReference>
<dbReference type="VEuPathDB" id="AmoebaDB:NF0074740"/>
<proteinExistence type="predicted"/>
<feature type="transmembrane region" description="Helical" evidence="1">
    <location>
        <begin position="148"/>
        <end position="169"/>
    </location>
</feature>
<evidence type="ECO:0000259" key="2">
    <source>
        <dbReference type="Pfam" id="PF13426"/>
    </source>
</evidence>
<gene>
    <name evidence="3" type="ORF">FDP41_002515</name>
</gene>
<name>A0A6A5BZE3_NAEFO</name>
<keyword evidence="4" id="KW-1185">Reference proteome</keyword>
<feature type="transmembrane region" description="Helical" evidence="1">
    <location>
        <begin position="723"/>
        <end position="747"/>
    </location>
</feature>
<feature type="domain" description="PAS" evidence="2">
    <location>
        <begin position="1063"/>
        <end position="1155"/>
    </location>
</feature>
<feature type="transmembrane region" description="Helical" evidence="1">
    <location>
        <begin position="20"/>
        <end position="42"/>
    </location>
</feature>
<dbReference type="GeneID" id="68109733"/>